<accession>A0AAW2G320</accession>
<reference evidence="1 2" key="1">
    <citation type="submission" date="2023-03" db="EMBL/GenBank/DDBJ databases">
        <title>High recombination rates correlate with genetic variation in Cardiocondyla obscurior ants.</title>
        <authorList>
            <person name="Errbii M."/>
        </authorList>
    </citation>
    <scope>NUCLEOTIDE SEQUENCE [LARGE SCALE GENOMIC DNA]</scope>
    <source>
        <strain evidence="1">Alpha-2009</strain>
        <tissue evidence="1">Whole body</tissue>
    </source>
</reference>
<comment type="caution">
    <text evidence="1">The sequence shown here is derived from an EMBL/GenBank/DDBJ whole genome shotgun (WGS) entry which is preliminary data.</text>
</comment>
<evidence type="ECO:0000313" key="2">
    <source>
        <dbReference type="Proteomes" id="UP001430953"/>
    </source>
</evidence>
<evidence type="ECO:0000313" key="1">
    <source>
        <dbReference type="EMBL" id="KAL0121970.1"/>
    </source>
</evidence>
<name>A0AAW2G320_9HYME</name>
<dbReference type="AlphaFoldDB" id="A0AAW2G320"/>
<dbReference type="Proteomes" id="UP001430953">
    <property type="component" value="Unassembled WGS sequence"/>
</dbReference>
<organism evidence="1 2">
    <name type="scientific">Cardiocondyla obscurior</name>
    <dbReference type="NCBI Taxonomy" id="286306"/>
    <lineage>
        <taxon>Eukaryota</taxon>
        <taxon>Metazoa</taxon>
        <taxon>Ecdysozoa</taxon>
        <taxon>Arthropoda</taxon>
        <taxon>Hexapoda</taxon>
        <taxon>Insecta</taxon>
        <taxon>Pterygota</taxon>
        <taxon>Neoptera</taxon>
        <taxon>Endopterygota</taxon>
        <taxon>Hymenoptera</taxon>
        <taxon>Apocrita</taxon>
        <taxon>Aculeata</taxon>
        <taxon>Formicoidea</taxon>
        <taxon>Formicidae</taxon>
        <taxon>Myrmicinae</taxon>
        <taxon>Cardiocondyla</taxon>
    </lineage>
</organism>
<protein>
    <submittedName>
        <fullName evidence="1">Uncharacterized protein</fullName>
    </submittedName>
</protein>
<sequence length="524" mass="60130">MFVPRKKAARAAVLYIVSLKPNYTSLTPGIVINIDPDVLPRNRSLRKIAGNLQLSRRRFFPSPSRLLPPQSAVKKKYKVRVRSSYLLLRRYDQTSGDPEIFMRAAIRQNAVRTASSSYLNFTSSVNWSTAYRGRASPYCRVCLFKSIRRGVSDNVTRCIIKTRRADAARYLRTLDLPPDITRSESRLINLKIYNRGAFSQRLKYPFLIHDCLNSVSTPQASGVRRNARNWNDQLFDSCEASSLDANFSLSPSLSAFIFSGLSDASSAFLFLPRNKLKLSISLSRRFLKNTVGLHVLKDERELRFKSSRQLRAANSAKLFPVVIAAPSIQVVIAVKGFAISRPRCFAARCSESCAPRFGRARYIGEYLRDIALLSRRTVERRPRASERRLKSTVFRPPRDLSSYAKRNFRMPRMPHRALQQREGGEEVYYRAPFRFFMVQKRSAGPFQIPATFATLRDSRARFARPRIALFISRYRKAWSAEKEREEDFPSAPKHSRYTKHTSLCLSLSICTRFSPLIYSIPQSF</sequence>
<dbReference type="EMBL" id="JADYXP020000006">
    <property type="protein sequence ID" value="KAL0121970.1"/>
    <property type="molecule type" value="Genomic_DNA"/>
</dbReference>
<gene>
    <name evidence="1" type="ORF">PUN28_007037</name>
</gene>
<keyword evidence="2" id="KW-1185">Reference proteome</keyword>
<proteinExistence type="predicted"/>